<dbReference type="EMBL" id="CP132937">
    <property type="protein sequence ID" value="XCB20245.1"/>
    <property type="molecule type" value="Genomic_DNA"/>
</dbReference>
<geneLocation type="plasmid" evidence="2">
    <name>unnamed</name>
</geneLocation>
<sequence>MDLAIGKLLRFGAIFSAVLVSLGGVLYLQHPLRSAPKYNHFLAESTSLQGVAGVLRGAVHLDANSVIQLGLLFLIATPVARVAFCIVGFARQKDHLYIVISSSVLVILIYSLIQGGR</sequence>
<keyword evidence="1" id="KW-0472">Membrane</keyword>
<keyword evidence="1" id="KW-0812">Transmembrane</keyword>
<dbReference type="Pfam" id="PF07843">
    <property type="entry name" value="DUF1634"/>
    <property type="match status" value="1"/>
</dbReference>
<organism evidence="2">
    <name type="scientific">Tunturiibacter gelidiferens</name>
    <dbReference type="NCBI Taxonomy" id="3069689"/>
    <lineage>
        <taxon>Bacteria</taxon>
        <taxon>Pseudomonadati</taxon>
        <taxon>Acidobacteriota</taxon>
        <taxon>Terriglobia</taxon>
        <taxon>Terriglobales</taxon>
        <taxon>Acidobacteriaceae</taxon>
        <taxon>Tunturiibacter</taxon>
    </lineage>
</organism>
<keyword evidence="2" id="KW-0614">Plasmid</keyword>
<dbReference type="KEGG" id="tgi:RBB81_00025"/>
<dbReference type="InterPro" id="IPR012861">
    <property type="entry name" value="DUF1634"/>
</dbReference>
<gene>
    <name evidence="2" type="ORF">RBB81_00025</name>
</gene>
<feature type="transmembrane region" description="Helical" evidence="1">
    <location>
        <begin position="96"/>
        <end position="113"/>
    </location>
</feature>
<dbReference type="RefSeq" id="WP_353070693.1">
    <property type="nucleotide sequence ID" value="NZ_CP132937.1"/>
</dbReference>
<keyword evidence="1" id="KW-1133">Transmembrane helix</keyword>
<feature type="transmembrane region" description="Helical" evidence="1">
    <location>
        <begin position="66"/>
        <end position="89"/>
    </location>
</feature>
<accession>A0AAU7YUS6</accession>
<reference evidence="2" key="2">
    <citation type="journal article" date="2024" name="Environ. Microbiol.">
        <title>Genome analysis and description of Tunturibacter gen. nov. expands the diversity of Terriglobia in tundra soils.</title>
        <authorList>
            <person name="Messyasz A."/>
            <person name="Mannisto M.K."/>
            <person name="Kerkhof L.J."/>
            <person name="Haggblom M.M."/>
        </authorList>
    </citation>
    <scope>NUCLEOTIDE SEQUENCE</scope>
    <source>
        <strain evidence="2">M8UP39</strain>
    </source>
</reference>
<reference evidence="2" key="1">
    <citation type="submission" date="2023-08" db="EMBL/GenBank/DDBJ databases">
        <authorList>
            <person name="Messyasz A."/>
            <person name="Mannisto M.K."/>
            <person name="Kerkhof L.J."/>
            <person name="Haggblom M."/>
        </authorList>
    </citation>
    <scope>NUCLEOTIDE SEQUENCE</scope>
    <source>
        <strain evidence="2">M8UP39</strain>
        <plasmid evidence="2">unnamed</plasmid>
    </source>
</reference>
<evidence type="ECO:0000313" key="2">
    <source>
        <dbReference type="EMBL" id="XCB20245.1"/>
    </source>
</evidence>
<protein>
    <submittedName>
        <fullName evidence="2">DUF1634 domain-containing protein</fullName>
    </submittedName>
</protein>
<evidence type="ECO:0000256" key="1">
    <source>
        <dbReference type="SAM" id="Phobius"/>
    </source>
</evidence>
<dbReference type="AlphaFoldDB" id="A0AAU7YUS6"/>
<proteinExistence type="predicted"/>
<feature type="transmembrane region" description="Helical" evidence="1">
    <location>
        <begin position="7"/>
        <end position="28"/>
    </location>
</feature>
<name>A0AAU7YUS6_9BACT</name>